<gene>
    <name evidence="1" type="ORF">RZP41_27545</name>
</gene>
<reference evidence="1" key="1">
    <citation type="submission" date="2023-10" db="EMBL/GenBank/DDBJ databases">
        <title>Surveillance and assessment of the effects of hospital wastewater treatment on clearance of pathogenic bacterial and antimicrobial resistance genes.</title>
        <authorList>
            <person name="Wu Y."/>
        </authorList>
    </citation>
    <scope>NUCLEOTIDE SEQUENCE</scope>
    <source>
        <strain evidence="1">23-M-SRM-33-1</strain>
    </source>
</reference>
<proteinExistence type="predicted"/>
<accession>A0AAW8XWT7</accession>
<comment type="caution">
    <text evidence="1">The sequence shown here is derived from an EMBL/GenBank/DDBJ whole genome shotgun (WGS) entry which is preliminary data.</text>
</comment>
<dbReference type="Proteomes" id="UP001284547">
    <property type="component" value="Unassembled WGS sequence"/>
</dbReference>
<sequence>MTEPEIIEHLREGWTLTNRGTGWYLTAPKVPYRKSKQYQIPERVVSAMEKDGIIKTVMPYLTIRAELLEQQNPSIPANEV</sequence>
<evidence type="ECO:0000313" key="2">
    <source>
        <dbReference type="Proteomes" id="UP001284547"/>
    </source>
</evidence>
<dbReference type="EMBL" id="JAWHZD010000036">
    <property type="protein sequence ID" value="MDV0844966.1"/>
    <property type="molecule type" value="Genomic_DNA"/>
</dbReference>
<protein>
    <submittedName>
        <fullName evidence="1">Uncharacterized protein</fullName>
    </submittedName>
</protein>
<dbReference type="AlphaFoldDB" id="A0AAW8XWT7"/>
<name>A0AAW8XWT7_9ENTR</name>
<dbReference type="RefSeq" id="WP_316941436.1">
    <property type="nucleotide sequence ID" value="NZ_JAWHZD010000036.1"/>
</dbReference>
<evidence type="ECO:0000313" key="1">
    <source>
        <dbReference type="EMBL" id="MDV0844966.1"/>
    </source>
</evidence>
<organism evidence="1 2">
    <name type="scientific">Klebsiella quasipneumoniae subsp. quasipneumoniae</name>
    <dbReference type="NCBI Taxonomy" id="1667327"/>
    <lineage>
        <taxon>Bacteria</taxon>
        <taxon>Pseudomonadati</taxon>
        <taxon>Pseudomonadota</taxon>
        <taxon>Gammaproteobacteria</taxon>
        <taxon>Enterobacterales</taxon>
        <taxon>Enterobacteriaceae</taxon>
        <taxon>Klebsiella/Raoultella group</taxon>
        <taxon>Klebsiella</taxon>
        <taxon>Klebsiella pneumoniae complex</taxon>
    </lineage>
</organism>